<dbReference type="PANTHER" id="PTHR10903:SF69">
    <property type="entry name" value="GTPASE IMAP FAMILY MEMBER 5"/>
    <property type="match status" value="1"/>
</dbReference>
<dbReference type="InterPro" id="IPR027417">
    <property type="entry name" value="P-loop_NTPase"/>
</dbReference>
<evidence type="ECO:0000256" key="3">
    <source>
        <dbReference type="ARBA" id="ARBA00023134"/>
    </source>
</evidence>
<sequence length="312" mass="34808">MEGPQKSRYGTIAEGRLEDNQFGTSPSLRIILVGKTGCGKSATGNSILCQPVFESKLAAQPVTRTCQAETGTWNGRNILVVDTPSIFEAKAQAQEMYKDIGDCYLLSAPGPHVLLLVTQLGRFTAQDTVAVRRVKEVFGAGAMRHVVILFTHKEDLGSEALSDYVAHADNRGLQGLVRECGRRYCAFNNRACGQEQARQLAELMAVLERLERECEGSFHSNGLFLDAQMLWRGRDGARHEDYEDYGQYLAKVKQQVEKQKRELREEERSWACKALLRVQRWMASHILTSAFIAICVLIFLAIVIALFVAHGN</sequence>
<evidence type="ECO:0000313" key="7">
    <source>
        <dbReference type="Ensembl" id="ENSPCOP00000010658.1"/>
    </source>
</evidence>
<protein>
    <submittedName>
        <fullName evidence="7">GTPase, IMAP family member 5</fullName>
    </submittedName>
</protein>
<dbReference type="OMA" id="RTCQAET"/>
<reference evidence="7" key="2">
    <citation type="submission" date="2025-09" db="UniProtKB">
        <authorList>
            <consortium name="Ensembl"/>
        </authorList>
    </citation>
    <scope>IDENTIFICATION</scope>
</reference>
<dbReference type="Ensembl" id="ENSPCOT00000021238.1">
    <property type="protein sequence ID" value="ENSPCOP00000010658.1"/>
    <property type="gene ID" value="ENSPCOG00000016811.1"/>
</dbReference>
<evidence type="ECO:0000256" key="2">
    <source>
        <dbReference type="ARBA" id="ARBA00022741"/>
    </source>
</evidence>
<name>A0A2K6F9K6_PROCO</name>
<keyword evidence="3" id="KW-0342">GTP-binding</keyword>
<dbReference type="PANTHER" id="PTHR10903">
    <property type="entry name" value="GTPASE, IMAP FAMILY MEMBER-RELATED"/>
    <property type="match status" value="1"/>
</dbReference>
<dbReference type="CDD" id="cd01852">
    <property type="entry name" value="AIG1"/>
    <property type="match status" value="1"/>
</dbReference>
<proteinExistence type="inferred from homology"/>
<dbReference type="InterPro" id="IPR045058">
    <property type="entry name" value="GIMA/IAN/Toc"/>
</dbReference>
<keyword evidence="5" id="KW-0472">Membrane</keyword>
<evidence type="ECO:0000259" key="6">
    <source>
        <dbReference type="PROSITE" id="PS51720"/>
    </source>
</evidence>
<keyword evidence="4" id="KW-0175">Coiled coil</keyword>
<evidence type="ECO:0000256" key="5">
    <source>
        <dbReference type="SAM" id="Phobius"/>
    </source>
</evidence>
<dbReference type="Gene3D" id="3.40.50.300">
    <property type="entry name" value="P-loop containing nucleotide triphosphate hydrolases"/>
    <property type="match status" value="1"/>
</dbReference>
<evidence type="ECO:0000256" key="1">
    <source>
        <dbReference type="ARBA" id="ARBA00008535"/>
    </source>
</evidence>
<dbReference type="GeneTree" id="ENSGT00940000154844"/>
<dbReference type="InterPro" id="IPR006703">
    <property type="entry name" value="G_AIG1"/>
</dbReference>
<keyword evidence="2" id="KW-0547">Nucleotide-binding</keyword>
<feature type="coiled-coil region" evidence="4">
    <location>
        <begin position="242"/>
        <end position="273"/>
    </location>
</feature>
<dbReference type="GO" id="GO:0005525">
    <property type="term" value="F:GTP binding"/>
    <property type="evidence" value="ECO:0007669"/>
    <property type="project" value="UniProtKB-KW"/>
</dbReference>
<accession>A0A2K6F9K6</accession>
<keyword evidence="5" id="KW-1133">Transmembrane helix</keyword>
<organism evidence="7 8">
    <name type="scientific">Propithecus coquereli</name>
    <name type="common">Coquerel's sifaka</name>
    <name type="synonym">Propithecus verreauxi coquereli</name>
    <dbReference type="NCBI Taxonomy" id="379532"/>
    <lineage>
        <taxon>Eukaryota</taxon>
        <taxon>Metazoa</taxon>
        <taxon>Chordata</taxon>
        <taxon>Craniata</taxon>
        <taxon>Vertebrata</taxon>
        <taxon>Euteleostomi</taxon>
        <taxon>Mammalia</taxon>
        <taxon>Eutheria</taxon>
        <taxon>Euarchontoglires</taxon>
        <taxon>Primates</taxon>
        <taxon>Strepsirrhini</taxon>
        <taxon>Lemuriformes</taxon>
        <taxon>Indriidae</taxon>
        <taxon>Propithecus</taxon>
    </lineage>
</organism>
<dbReference type="FunFam" id="3.40.50.300:FF:000366">
    <property type="entry name" value="GTPase, IMAP family member 2"/>
    <property type="match status" value="1"/>
</dbReference>
<keyword evidence="8" id="KW-1185">Reference proteome</keyword>
<dbReference type="PROSITE" id="PS51720">
    <property type="entry name" value="G_AIG1"/>
    <property type="match status" value="1"/>
</dbReference>
<feature type="domain" description="AIG1-type G" evidence="6">
    <location>
        <begin position="25"/>
        <end position="228"/>
    </location>
</feature>
<feature type="transmembrane region" description="Helical" evidence="5">
    <location>
        <begin position="286"/>
        <end position="309"/>
    </location>
</feature>
<dbReference type="AlphaFoldDB" id="A0A2K6F9K6"/>
<dbReference type="Proteomes" id="UP000233160">
    <property type="component" value="Unassembled WGS sequence"/>
</dbReference>
<dbReference type="OrthoDB" id="8954335at2759"/>
<comment type="similarity">
    <text evidence="1">Belongs to the TRAFAC class TrmE-Era-EngA-EngB-Septin-like GTPase superfamily. AIG1/Toc34/Toc159-like paraseptin GTPase family. IAN subfamily.</text>
</comment>
<evidence type="ECO:0000256" key="4">
    <source>
        <dbReference type="SAM" id="Coils"/>
    </source>
</evidence>
<dbReference type="STRING" id="379532.ENSPCOP00000010658"/>
<reference evidence="7" key="1">
    <citation type="submission" date="2025-08" db="UniProtKB">
        <authorList>
            <consortium name="Ensembl"/>
        </authorList>
    </citation>
    <scope>IDENTIFICATION</scope>
</reference>
<dbReference type="SUPFAM" id="SSF52540">
    <property type="entry name" value="P-loop containing nucleoside triphosphate hydrolases"/>
    <property type="match status" value="1"/>
</dbReference>
<keyword evidence="5" id="KW-0812">Transmembrane</keyword>
<dbReference type="Pfam" id="PF04548">
    <property type="entry name" value="AIG1"/>
    <property type="match status" value="1"/>
</dbReference>
<evidence type="ECO:0000313" key="8">
    <source>
        <dbReference type="Proteomes" id="UP000233160"/>
    </source>
</evidence>
<gene>
    <name evidence="7" type="primary">GIMAP5</name>
</gene>
<dbReference type="KEGG" id="pcoq:105824591"/>